<dbReference type="InterPro" id="IPR011034">
    <property type="entry name" value="Formyl_transferase-like_C_sf"/>
</dbReference>
<reference evidence="16" key="1">
    <citation type="submission" date="2003-08" db="EMBL/GenBank/DDBJ databases">
        <authorList>
            <person name="Birren B."/>
            <person name="Nusbaum C."/>
            <person name="Abebe A."/>
            <person name="Abouelleil A."/>
            <person name="Adekoya E."/>
            <person name="Ait-zahra M."/>
            <person name="Allen N."/>
            <person name="Allen T."/>
            <person name="An P."/>
            <person name="Anderson M."/>
            <person name="Anderson S."/>
            <person name="Arachchi H."/>
            <person name="Armbruster J."/>
            <person name="Bachantsang P."/>
            <person name="Baldwin J."/>
            <person name="Barry A."/>
            <person name="Bayul T."/>
            <person name="Blitshsteyn B."/>
            <person name="Bloom T."/>
            <person name="Blye J."/>
            <person name="Boguslavskiy L."/>
            <person name="Borowsky M."/>
            <person name="Boukhgalter B."/>
            <person name="Brunache A."/>
            <person name="Butler J."/>
            <person name="Calixte N."/>
            <person name="Calvo S."/>
            <person name="Camarata J."/>
            <person name="Campo K."/>
            <person name="Chang J."/>
            <person name="Cheshatsang Y."/>
            <person name="Citroen M."/>
            <person name="Collymore A."/>
            <person name="Considine T."/>
            <person name="Cook A."/>
            <person name="Cooke P."/>
            <person name="Corum B."/>
            <person name="Cuomo C."/>
            <person name="David R."/>
            <person name="Dawoe T."/>
            <person name="Degray S."/>
            <person name="Dodge S."/>
            <person name="Dooley K."/>
            <person name="Dorje P."/>
            <person name="Dorjee K."/>
            <person name="Dorris L."/>
            <person name="Duffey N."/>
            <person name="Dupes A."/>
            <person name="Elkins T."/>
            <person name="Engels R."/>
            <person name="Erickson J."/>
            <person name="Farina A."/>
            <person name="Faro S."/>
            <person name="Ferreira P."/>
            <person name="Fischer H."/>
            <person name="Fitzgerald M."/>
            <person name="Foley K."/>
            <person name="Gage D."/>
            <person name="Galagan J."/>
            <person name="Gearin G."/>
            <person name="Gnerre S."/>
            <person name="Gnirke A."/>
            <person name="Goyette A."/>
            <person name="Graham J."/>
            <person name="Grandbois E."/>
            <person name="Gyaltsen K."/>
            <person name="Hafez N."/>
            <person name="Hagopian D."/>
            <person name="Hagos B."/>
            <person name="Hall J."/>
            <person name="Hatcher B."/>
            <person name="Heller A."/>
            <person name="Higgins H."/>
            <person name="Honan T."/>
            <person name="Horn A."/>
            <person name="Houde N."/>
            <person name="Hughes L."/>
            <person name="Hulme W."/>
            <person name="Husby E."/>
            <person name="Iliev I."/>
            <person name="Jaffe D."/>
            <person name="Jones C."/>
            <person name="Kamal M."/>
            <person name="Kamat A."/>
            <person name="Kamvysselis M."/>
            <person name="Karlsson E."/>
            <person name="Kells C."/>
            <person name="Kieu A."/>
            <person name="Kisner P."/>
            <person name="Kodira C."/>
            <person name="Kulbokas E."/>
            <person name="Labutti K."/>
            <person name="Lama D."/>
            <person name="Landers T."/>
            <person name="Leger J."/>
            <person name="Levine S."/>
            <person name="Lewis D."/>
            <person name="Lewis T."/>
            <person name="Lindblad-toh K."/>
            <person name="Liu X."/>
            <person name="Lokyitsang T."/>
            <person name="Lokyitsang Y."/>
            <person name="Lucien O."/>
            <person name="Lui A."/>
            <person name="Ma L.J."/>
            <person name="Mabbitt R."/>
            <person name="Macdonald J."/>
            <person name="Maclean C."/>
            <person name="Major J."/>
            <person name="Manning J."/>
            <person name="Marabella R."/>
            <person name="Maru K."/>
            <person name="Matthews C."/>
            <person name="Mauceli E."/>
            <person name="Mccarthy M."/>
            <person name="Mcdonough S."/>
            <person name="Mcghee T."/>
            <person name="Meldrim J."/>
            <person name="Meneus L."/>
            <person name="Mesirov J."/>
            <person name="Mihalev A."/>
            <person name="Mihova T."/>
            <person name="Mikkelsen T."/>
            <person name="Mlenga V."/>
            <person name="Moru K."/>
            <person name="Mozes J."/>
            <person name="Mulrain L."/>
            <person name="Munson G."/>
            <person name="Naylor J."/>
            <person name="Newes C."/>
            <person name="Nguyen C."/>
            <person name="Nguyen N."/>
            <person name="Nguyen T."/>
            <person name="Nicol R."/>
            <person name="Nielsen C."/>
            <person name="Nizzari M."/>
            <person name="Norbu C."/>
            <person name="Norbu N."/>
            <person name="O'donnell P."/>
            <person name="Okoawo O."/>
            <person name="O'leary S."/>
            <person name="Omotosho B."/>
            <person name="O'neill K."/>
            <person name="Osman S."/>
            <person name="Parker S."/>
            <person name="Perrin D."/>
            <person name="Phunkhang P."/>
            <person name="Piqani B."/>
            <person name="Purcell S."/>
            <person name="Rachupka T."/>
            <person name="Ramasamy U."/>
            <person name="Rameau R."/>
            <person name="Ray V."/>
            <person name="Raymond C."/>
            <person name="Retta R."/>
            <person name="Richardson S."/>
            <person name="Rise C."/>
            <person name="Rodriguez J."/>
            <person name="Rogers J."/>
            <person name="Rogov P."/>
            <person name="Rutman M."/>
            <person name="Schupbach R."/>
            <person name="Seaman C."/>
            <person name="Settipalli S."/>
            <person name="Sharpe T."/>
            <person name="Sheridan J."/>
            <person name="Sherpa N."/>
            <person name="Shi J."/>
            <person name="Smirnov S."/>
            <person name="Smith C."/>
            <person name="Sougnez C."/>
            <person name="Spencer B."/>
            <person name="Stalker J."/>
            <person name="Stange-thomann N."/>
            <person name="Stavropoulos S."/>
            <person name="Stetson K."/>
            <person name="Stone C."/>
            <person name="Stone S."/>
            <person name="Stubbs M."/>
            <person name="Talamas J."/>
            <person name="Tchuinga P."/>
            <person name="Tenzing P."/>
            <person name="Tesfaye S."/>
            <person name="Theodore J."/>
            <person name="Thoulutsang Y."/>
            <person name="Topham K."/>
            <person name="Towey S."/>
            <person name="Tsamla T."/>
            <person name="Tsomo N."/>
            <person name="Vallee D."/>
            <person name="Vassiliev H."/>
            <person name="Venkataraman V."/>
            <person name="Vinson J."/>
            <person name="Vo A."/>
            <person name="Wade C."/>
            <person name="Wang S."/>
            <person name="Wangchuk T."/>
            <person name="Wangdi T."/>
            <person name="Whittaker C."/>
            <person name="Wilkinson J."/>
            <person name="Wu Y."/>
            <person name="Wyman D."/>
            <person name="Yadav S."/>
            <person name="Yang S."/>
            <person name="Yang X."/>
            <person name="Yeager S."/>
            <person name="Yee E."/>
            <person name="Young G."/>
            <person name="Zainoun J."/>
            <person name="Zembeck L."/>
            <person name="Zimmer A."/>
            <person name="Zody M."/>
            <person name="Lander E."/>
        </authorList>
    </citation>
    <scope>NUCLEOTIDE SEQUENCE [LARGE SCALE GENOMIC DNA]</scope>
</reference>
<keyword evidence="6" id="KW-0378">Hydrolase</keyword>
<keyword evidence="16" id="KW-1185">Reference proteome</keyword>
<evidence type="ECO:0000256" key="2">
    <source>
        <dbReference type="ARBA" id="ARBA00002421"/>
    </source>
</evidence>
<evidence type="ECO:0000256" key="14">
    <source>
        <dbReference type="SAM" id="MobiDB-lite"/>
    </source>
</evidence>
<comment type="catalytic activity">
    <reaction evidence="1">
        <text>Hydrolysis of alkylated DNA, releasing 3-methyladenine, 3-methylguanine, 7-methylguanine and 7-methyladenine.</text>
        <dbReference type="EC" id="3.2.2.21"/>
    </reaction>
</comment>
<evidence type="ECO:0000256" key="10">
    <source>
        <dbReference type="ARBA" id="ARBA00068926"/>
    </source>
</evidence>
<dbReference type="Pfam" id="PF02245">
    <property type="entry name" value="Pur_DNA_glyco"/>
    <property type="match status" value="1"/>
</dbReference>
<protein>
    <recommendedName>
        <fullName evidence="10">DNA-3-methyladenine glycosylase</fullName>
        <ecNumber evidence="4">3.2.2.21</ecNumber>
    </recommendedName>
    <alternativeName>
        <fullName evidence="11">3-alkyladenine DNA glycosylase</fullName>
    </alternativeName>
    <alternativeName>
        <fullName evidence="8">3-methyladenine DNA glycosidase</fullName>
    </alternativeName>
    <alternativeName>
        <fullName evidence="13">ADPG</fullName>
    </alternativeName>
    <alternativeName>
        <fullName evidence="12">N-methylpurine-DNA glycosylase</fullName>
    </alternativeName>
</protein>
<proteinExistence type="inferred from homology"/>
<name>H2ZCG6_CIOSA</name>
<dbReference type="GO" id="GO:0003905">
    <property type="term" value="F:alkylbase DNA N-glycosylase activity"/>
    <property type="evidence" value="ECO:0007669"/>
    <property type="project" value="UniProtKB-EC"/>
</dbReference>
<dbReference type="SUPFAM" id="SSF50486">
    <property type="entry name" value="FMT C-terminal domain-like"/>
    <property type="match status" value="1"/>
</dbReference>
<comment type="function">
    <text evidence="2">Hydrolysis of the deoxyribose N-glycosidic bond to excise 3-methyladenine, and 7-methylguanine from the damaged DNA polymer formed by alkylation lesions.</text>
</comment>
<evidence type="ECO:0000313" key="16">
    <source>
        <dbReference type="Proteomes" id="UP000007875"/>
    </source>
</evidence>
<evidence type="ECO:0000256" key="11">
    <source>
        <dbReference type="ARBA" id="ARBA00076879"/>
    </source>
</evidence>
<comment type="similarity">
    <text evidence="3">Belongs to the DNA glycosylase MPG family.</text>
</comment>
<keyword evidence="7" id="KW-0234">DNA repair</keyword>
<dbReference type="Ensembl" id="ENSCSAVT00000015457.1">
    <property type="protein sequence ID" value="ENSCSAVP00000015282.1"/>
    <property type="gene ID" value="ENSCSAVG00000008970.1"/>
</dbReference>
<evidence type="ECO:0000313" key="15">
    <source>
        <dbReference type="Ensembl" id="ENSCSAVP00000015282.1"/>
    </source>
</evidence>
<dbReference type="GO" id="GO:0006284">
    <property type="term" value="P:base-excision repair"/>
    <property type="evidence" value="ECO:0007669"/>
    <property type="project" value="InterPro"/>
</dbReference>
<dbReference type="FunFam" id="3.10.300.10:FF:000001">
    <property type="entry name" value="Putative 3-methyladenine DNA glycosylase"/>
    <property type="match status" value="1"/>
</dbReference>
<dbReference type="GeneTree" id="ENSGT00390000009825"/>
<dbReference type="HAMAP" id="MF_00527">
    <property type="entry name" value="3MGH"/>
    <property type="match status" value="1"/>
</dbReference>
<dbReference type="AlphaFoldDB" id="H2ZCG6"/>
<evidence type="ECO:0000256" key="8">
    <source>
        <dbReference type="ARBA" id="ARBA00033426"/>
    </source>
</evidence>
<dbReference type="InParanoid" id="H2ZCG6"/>
<evidence type="ECO:0000256" key="3">
    <source>
        <dbReference type="ARBA" id="ARBA00009232"/>
    </source>
</evidence>
<reference evidence="15" key="3">
    <citation type="submission" date="2025-09" db="UniProtKB">
        <authorList>
            <consortium name="Ensembl"/>
        </authorList>
    </citation>
    <scope>IDENTIFICATION</scope>
</reference>
<accession>H2ZCG6</accession>
<dbReference type="eggNOG" id="KOG4486">
    <property type="taxonomic scope" value="Eukaryota"/>
</dbReference>
<keyword evidence="5" id="KW-0227">DNA damage</keyword>
<dbReference type="GO" id="GO:0003677">
    <property type="term" value="F:DNA binding"/>
    <property type="evidence" value="ECO:0007669"/>
    <property type="project" value="InterPro"/>
</dbReference>
<evidence type="ECO:0000256" key="6">
    <source>
        <dbReference type="ARBA" id="ARBA00022801"/>
    </source>
</evidence>
<reference evidence="15" key="2">
    <citation type="submission" date="2025-08" db="UniProtKB">
        <authorList>
            <consortium name="Ensembl"/>
        </authorList>
    </citation>
    <scope>IDENTIFICATION</scope>
</reference>
<evidence type="ECO:0000256" key="7">
    <source>
        <dbReference type="ARBA" id="ARBA00023204"/>
    </source>
</evidence>
<dbReference type="Gene3D" id="3.10.300.10">
    <property type="entry name" value="Methylpurine-DNA glycosylase (MPG)"/>
    <property type="match status" value="1"/>
</dbReference>
<evidence type="ECO:0000256" key="9">
    <source>
        <dbReference type="ARBA" id="ARBA00066187"/>
    </source>
</evidence>
<evidence type="ECO:0000256" key="4">
    <source>
        <dbReference type="ARBA" id="ARBA00012000"/>
    </source>
</evidence>
<dbReference type="InterPro" id="IPR003180">
    <property type="entry name" value="MPG"/>
</dbReference>
<feature type="region of interest" description="Disordered" evidence="14">
    <location>
        <begin position="1"/>
        <end position="33"/>
    </location>
</feature>
<dbReference type="PANTHER" id="PTHR10429">
    <property type="entry name" value="DNA-3-METHYLADENINE GLYCOSYLASE"/>
    <property type="match status" value="1"/>
</dbReference>
<dbReference type="NCBIfam" id="TIGR00567">
    <property type="entry name" value="3mg"/>
    <property type="match status" value="1"/>
</dbReference>
<sequence length="247" mass="28316">MSRIKSGYNLRMSRKRIPPDDRRQTSKYFKPIPTPDKNKRIDDAFYHVGCQKTAKSLLGMTIARRLGGTTLRCKIVEVEVYTADDKSSHSYNLKQTKRNEAMFMKAGTLYVYMTYGMYYCMNISSAGKGDAVLLRAAEPLEGFEIMQENRAKSTSEKQKKNVTNGPSKLCQALAITKEQDKLDLSTSEEMWLEIGTAVNENEIITCKRIGLNEKRSGDWALKPLRFYIYGNPYVSFKDKLKENNRKI</sequence>
<evidence type="ECO:0000256" key="5">
    <source>
        <dbReference type="ARBA" id="ARBA00022763"/>
    </source>
</evidence>
<dbReference type="EC" id="3.2.2.21" evidence="4"/>
<organism evidence="15 16">
    <name type="scientific">Ciona savignyi</name>
    <name type="common">Pacific transparent sea squirt</name>
    <dbReference type="NCBI Taxonomy" id="51511"/>
    <lineage>
        <taxon>Eukaryota</taxon>
        <taxon>Metazoa</taxon>
        <taxon>Chordata</taxon>
        <taxon>Tunicata</taxon>
        <taxon>Ascidiacea</taxon>
        <taxon>Phlebobranchia</taxon>
        <taxon>Cionidae</taxon>
        <taxon>Ciona</taxon>
    </lineage>
</organism>
<dbReference type="HOGENOM" id="CLU_060471_0_0_1"/>
<dbReference type="PANTHER" id="PTHR10429:SF0">
    <property type="entry name" value="DNA-3-METHYLADENINE GLYCOSYLASE"/>
    <property type="match status" value="1"/>
</dbReference>
<evidence type="ECO:0000256" key="13">
    <source>
        <dbReference type="ARBA" id="ARBA00082988"/>
    </source>
</evidence>
<dbReference type="STRING" id="51511.ENSCSAVP00000015282"/>
<dbReference type="InterPro" id="IPR036995">
    <property type="entry name" value="MPG_sf"/>
</dbReference>
<dbReference type="Proteomes" id="UP000007875">
    <property type="component" value="Unassembled WGS sequence"/>
</dbReference>
<comment type="subunit">
    <text evidence="9">Binds MBD1. Binds SSBP1.</text>
</comment>
<dbReference type="CDD" id="cd00540">
    <property type="entry name" value="AAG"/>
    <property type="match status" value="1"/>
</dbReference>
<dbReference type="OMA" id="LPWRWYL"/>
<evidence type="ECO:0000256" key="1">
    <source>
        <dbReference type="ARBA" id="ARBA00000086"/>
    </source>
</evidence>
<evidence type="ECO:0000256" key="12">
    <source>
        <dbReference type="ARBA" id="ARBA00078171"/>
    </source>
</evidence>